<keyword evidence="1" id="KW-1133">Transmembrane helix</keyword>
<keyword evidence="1" id="KW-0472">Membrane</keyword>
<reference evidence="2" key="1">
    <citation type="submission" date="2018-10" db="EMBL/GenBank/DDBJ databases">
        <title>Hidden diversity of soil giant viruses.</title>
        <authorList>
            <person name="Schulz F."/>
            <person name="Alteio L."/>
            <person name="Goudeau D."/>
            <person name="Ryan E.M."/>
            <person name="Malmstrom R.R."/>
            <person name="Blanchard J."/>
            <person name="Woyke T."/>
        </authorList>
    </citation>
    <scope>NUCLEOTIDE SEQUENCE</scope>
    <source>
        <strain evidence="2">HAV1</strain>
    </source>
</reference>
<evidence type="ECO:0000256" key="1">
    <source>
        <dbReference type="SAM" id="Phobius"/>
    </source>
</evidence>
<organism evidence="2">
    <name type="scientific">Harvfovirus sp</name>
    <dbReference type="NCBI Taxonomy" id="2487768"/>
    <lineage>
        <taxon>Viruses</taxon>
        <taxon>Varidnaviria</taxon>
        <taxon>Bamfordvirae</taxon>
        <taxon>Nucleocytoviricota</taxon>
        <taxon>Megaviricetes</taxon>
        <taxon>Imitervirales</taxon>
        <taxon>Mimiviridae</taxon>
        <taxon>Klosneuvirinae</taxon>
    </lineage>
</organism>
<sequence>MAIYKYFAAFVFDLILTIFQTYFAYGYYVKVMLRYSVPLGTDSFEKWWLFAFYWSTFLGLCVAPILVIMPSICDLNPRNVSKAFELWSFWFGCAFWISLLSFASFILFPIYMMIGPLFDIAASTICFYGICFGVSSAMISIAAWIAVIPISLSYFFKYSCLNLHSFPEENKPLLAAT</sequence>
<protein>
    <submittedName>
        <fullName evidence="2">Uncharacterized protein</fullName>
    </submittedName>
</protein>
<accession>A0A3G5A2X0</accession>
<dbReference type="EMBL" id="MK072283">
    <property type="protein sequence ID" value="AYV81562.1"/>
    <property type="molecule type" value="Genomic_DNA"/>
</dbReference>
<gene>
    <name evidence="2" type="ORF">Harvfovirus41_7</name>
</gene>
<feature type="transmembrane region" description="Helical" evidence="1">
    <location>
        <begin position="120"/>
        <end position="147"/>
    </location>
</feature>
<feature type="transmembrane region" description="Helical" evidence="1">
    <location>
        <begin position="7"/>
        <end position="27"/>
    </location>
</feature>
<proteinExistence type="predicted"/>
<keyword evidence="1" id="KW-0812">Transmembrane</keyword>
<name>A0A3G5A2X0_9VIRU</name>
<feature type="transmembrane region" description="Helical" evidence="1">
    <location>
        <begin position="89"/>
        <end position="114"/>
    </location>
</feature>
<feature type="transmembrane region" description="Helical" evidence="1">
    <location>
        <begin position="47"/>
        <end position="68"/>
    </location>
</feature>
<evidence type="ECO:0000313" key="2">
    <source>
        <dbReference type="EMBL" id="AYV81562.1"/>
    </source>
</evidence>